<dbReference type="NCBIfam" id="TIGR04393">
    <property type="entry name" value="rpt_T5SS_PEPC"/>
    <property type="match status" value="2"/>
</dbReference>
<dbReference type="Proteomes" id="UP000318437">
    <property type="component" value="Unassembled WGS sequence"/>
</dbReference>
<accession>A0A5C6D4P9</accession>
<keyword evidence="2" id="KW-1185">Reference proteome</keyword>
<evidence type="ECO:0000313" key="2">
    <source>
        <dbReference type="Proteomes" id="UP000318437"/>
    </source>
</evidence>
<protein>
    <submittedName>
        <fullName evidence="1">Uncharacterized protein</fullName>
    </submittedName>
</protein>
<proteinExistence type="predicted"/>
<dbReference type="AlphaFoldDB" id="A0A5C6D4P9"/>
<dbReference type="EMBL" id="SJPS01000001">
    <property type="protein sequence ID" value="TWU30176.1"/>
    <property type="molecule type" value="Genomic_DNA"/>
</dbReference>
<dbReference type="OrthoDB" id="218649at2"/>
<dbReference type="RefSeq" id="WP_146448156.1">
    <property type="nucleotide sequence ID" value="NZ_SJPS01000001.1"/>
</dbReference>
<name>A0A5C6D4P9_9BACT</name>
<dbReference type="InterPro" id="IPR018247">
    <property type="entry name" value="EF_Hand_1_Ca_BS"/>
</dbReference>
<evidence type="ECO:0000313" key="1">
    <source>
        <dbReference type="EMBL" id="TWU30176.1"/>
    </source>
</evidence>
<dbReference type="InterPro" id="IPR030895">
    <property type="entry name" value="T5SS_PEPC_rpt"/>
</dbReference>
<sequence precursor="true">MQIGNAGNPIAITSSDAILFVGVSSAGMLTVVGANSSVVAAGSSRTHPIGAVGGTGTLIVSDDASVRFGSLIESQATLDVGVSNSNGSHGTVLVESDSLLRTGNLSIGTRTSTATGLVIIDGTDSSIIAHATTTIGSTSGGTGTLNVNPGAVLQTDTLDLRSTGTLNVDNATVELLGAMTMAAGSTFLLDDGVVNVRGGLDNSGGGTIDFRDGSLTITDGAFVPGAGPSPNFILNAAGGFMLPTLTLGTGVTSEIGQLTIGQTNSAYLKIIDGATVTSQISTLGFNSGFGQVDLVGTDSSWSATDSLTIGNMSSQGIVNVTDGATLSTVDSDLGLFGDSGGTVNITGANSSWTDTGEMRVGVLGEGALNITGGIVNSDRTLVGRSTGGIGTVEIAGSGAQFNSGTSLSVGHFGNGTLEVRASGEVNTPLLHVGERTGSTGVVDVSGFGTDLNVTGNLNVGGDNSSAGAMGTLDIHQGGDVSVGDTLTVWPSGTVNLADSGSELIADGIDHTHGGAFNFNSGTLAVGQFTGELTNSAGLMTVGNTPGAVGTTVVTGEYKQLAGATLRFEVGNLATLDHDQLQVTDSIDLDGVIDIVAIAGFQPRAGDEYVLIISGGLIFNFPTVNSPDLPGDLFSSTVLTGGASNDLIYTIYTPYTADFDGDGDVDADDLMDPIKGWQARYGADLDGRNFLDWQRQFGSGVGAVSSSLFADSAAAAIPEPSTTLLACVLLLGVTPPNRSVLSLLRPTS</sequence>
<gene>
    <name evidence="1" type="ORF">Pla144_09620</name>
</gene>
<dbReference type="PROSITE" id="PS00018">
    <property type="entry name" value="EF_HAND_1"/>
    <property type="match status" value="1"/>
</dbReference>
<organism evidence="1 2">
    <name type="scientific">Bythopirellula polymerisocia</name>
    <dbReference type="NCBI Taxonomy" id="2528003"/>
    <lineage>
        <taxon>Bacteria</taxon>
        <taxon>Pseudomonadati</taxon>
        <taxon>Planctomycetota</taxon>
        <taxon>Planctomycetia</taxon>
        <taxon>Pirellulales</taxon>
        <taxon>Lacipirellulaceae</taxon>
        <taxon>Bythopirellula</taxon>
    </lineage>
</organism>
<comment type="caution">
    <text evidence="1">The sequence shown here is derived from an EMBL/GenBank/DDBJ whole genome shotgun (WGS) entry which is preliminary data.</text>
</comment>
<reference evidence="1 2" key="1">
    <citation type="submission" date="2019-02" db="EMBL/GenBank/DDBJ databases">
        <title>Deep-cultivation of Planctomycetes and their phenomic and genomic characterization uncovers novel biology.</title>
        <authorList>
            <person name="Wiegand S."/>
            <person name="Jogler M."/>
            <person name="Boedeker C."/>
            <person name="Pinto D."/>
            <person name="Vollmers J."/>
            <person name="Rivas-Marin E."/>
            <person name="Kohn T."/>
            <person name="Peeters S.H."/>
            <person name="Heuer A."/>
            <person name="Rast P."/>
            <person name="Oberbeckmann S."/>
            <person name="Bunk B."/>
            <person name="Jeske O."/>
            <person name="Meyerdierks A."/>
            <person name="Storesund J.E."/>
            <person name="Kallscheuer N."/>
            <person name="Luecker S."/>
            <person name="Lage O.M."/>
            <person name="Pohl T."/>
            <person name="Merkel B.J."/>
            <person name="Hornburger P."/>
            <person name="Mueller R.-W."/>
            <person name="Bruemmer F."/>
            <person name="Labrenz M."/>
            <person name="Spormann A.M."/>
            <person name="Op Den Camp H."/>
            <person name="Overmann J."/>
            <person name="Amann R."/>
            <person name="Jetten M.S.M."/>
            <person name="Mascher T."/>
            <person name="Medema M.H."/>
            <person name="Devos D.P."/>
            <person name="Kaster A.-K."/>
            <person name="Ovreas L."/>
            <person name="Rohde M."/>
            <person name="Galperin M.Y."/>
            <person name="Jogler C."/>
        </authorList>
    </citation>
    <scope>NUCLEOTIDE SEQUENCE [LARGE SCALE GENOMIC DNA]</scope>
    <source>
        <strain evidence="1 2">Pla144</strain>
    </source>
</reference>